<sequence>MEVNTNAWHSDSHIVLAISTGVDSMVLLHQLLTNYRQTYRQITCLHVNHGIRTAAKTEQAFMQRYCKQHGVDLFVHELDLSHVIAAGNSIENEARTLRYAWFDQMMEELEADVLLTAHHLDDQIETIFYRVMTGRSTRSKLGMDECILRKNYVLAKPLLAVSKSEIRTYQHEQHVPFFEDETNQDNQYVRNDIRNRLLPAIDENRQLSTQQLLKLKAWHDEQLNVIHQEADHFILNKVKAETNNHEIHFSRSEFLKLRHTVKIVVLDKLIDKLALEQPISEKMYESWLTQIASNHAQCTLYTTDKWIIHIAYDKFILMANYEQALSQIKVNQPGTYTFSRYNIEIQADLPQDEFPLTIRTRQVGDKYELNGSTGHKKVSRLFIDEKIIQRQREEMPVIVTADEEIIAVGTLFLKQKYNELISISNMGEE</sequence>
<evidence type="ECO:0000256" key="2">
    <source>
        <dbReference type="ARBA" id="ARBA00022490"/>
    </source>
</evidence>
<dbReference type="InterPro" id="IPR014729">
    <property type="entry name" value="Rossmann-like_a/b/a_fold"/>
</dbReference>
<dbReference type="InterPro" id="IPR012795">
    <property type="entry name" value="tRNA_Ile_lys_synt_N"/>
</dbReference>
<dbReference type="RefSeq" id="WP_042739991.1">
    <property type="nucleotide sequence ID" value="NZ_BKAX01000015.1"/>
</dbReference>
<dbReference type="Gene3D" id="3.40.50.620">
    <property type="entry name" value="HUPs"/>
    <property type="match status" value="1"/>
</dbReference>
<keyword evidence="5" id="KW-0547">Nucleotide-binding</keyword>
<accession>A0A0D0RKV5</accession>
<dbReference type="SUPFAM" id="SSF52402">
    <property type="entry name" value="Adenine nucleotide alpha hydrolases-like"/>
    <property type="match status" value="1"/>
</dbReference>
<comment type="function">
    <text evidence="8">Ligates lysine onto the cytidine present at position 34 of the AUA codon-specific tRNA(Ile) that contains the anticodon CAU, in an ATP-dependent manner. Cytidine is converted to lysidine, thus changing the amino acid specificity of the tRNA from methionine to isoleucine.</text>
</comment>
<dbReference type="GO" id="GO:0006400">
    <property type="term" value="P:tRNA modification"/>
    <property type="evidence" value="ECO:0007669"/>
    <property type="project" value="UniProtKB-UniRule"/>
</dbReference>
<dbReference type="EMBL" id="BKAX01000015">
    <property type="protein sequence ID" value="GEQ06966.1"/>
    <property type="molecule type" value="Genomic_DNA"/>
</dbReference>
<evidence type="ECO:0000256" key="8">
    <source>
        <dbReference type="HAMAP-Rule" id="MF_01161"/>
    </source>
</evidence>
<evidence type="ECO:0000313" key="11">
    <source>
        <dbReference type="EMBL" id="SUM31481.1"/>
    </source>
</evidence>
<comment type="similarity">
    <text evidence="8">Belongs to the tRNA(Ile)-lysidine synthase family.</text>
</comment>
<reference evidence="11 12" key="1">
    <citation type="submission" date="2018-06" db="EMBL/GenBank/DDBJ databases">
        <authorList>
            <consortium name="Pathogen Informatics"/>
            <person name="Doyle S."/>
        </authorList>
    </citation>
    <scope>NUCLEOTIDE SEQUENCE [LARGE SCALE GENOMIC DNA]</scope>
    <source>
        <strain evidence="11 12">NCTC12195</strain>
    </source>
</reference>
<dbReference type="PANTHER" id="PTHR43033">
    <property type="entry name" value="TRNA(ILE)-LYSIDINE SYNTHASE-RELATED"/>
    <property type="match status" value="1"/>
</dbReference>
<dbReference type="Pfam" id="PF11734">
    <property type="entry name" value="TilS_C"/>
    <property type="match status" value="1"/>
</dbReference>
<evidence type="ECO:0000313" key="12">
    <source>
        <dbReference type="Proteomes" id="UP000255277"/>
    </source>
</evidence>
<evidence type="ECO:0000256" key="1">
    <source>
        <dbReference type="ARBA" id="ARBA00004496"/>
    </source>
</evidence>
<evidence type="ECO:0000256" key="6">
    <source>
        <dbReference type="ARBA" id="ARBA00022840"/>
    </source>
</evidence>
<protein>
    <recommendedName>
        <fullName evidence="8">tRNA(Ile)-lysidine synthase</fullName>
        <ecNumber evidence="8">6.3.4.19</ecNumber>
    </recommendedName>
    <alternativeName>
        <fullName evidence="8">tRNA(Ile)-2-lysyl-cytidine synthase</fullName>
    </alternativeName>
    <alternativeName>
        <fullName evidence="8">tRNA(Ile)-lysidine synthetase</fullName>
    </alternativeName>
</protein>
<evidence type="ECO:0000313" key="13">
    <source>
        <dbReference type="Proteomes" id="UP000321057"/>
    </source>
</evidence>
<dbReference type="NCBIfam" id="TIGR02433">
    <property type="entry name" value="lysidine_TilS_C"/>
    <property type="match status" value="1"/>
</dbReference>
<dbReference type="NCBIfam" id="TIGR02432">
    <property type="entry name" value="lysidine_TilS_N"/>
    <property type="match status" value="1"/>
</dbReference>
<name>A0A0D0RKV5_STAGA</name>
<keyword evidence="4 8" id="KW-0819">tRNA processing</keyword>
<evidence type="ECO:0000313" key="10">
    <source>
        <dbReference type="EMBL" id="GEQ06966.1"/>
    </source>
</evidence>
<evidence type="ECO:0000256" key="3">
    <source>
        <dbReference type="ARBA" id="ARBA00022598"/>
    </source>
</evidence>
<dbReference type="GeneID" id="93846237"/>
<comment type="subcellular location">
    <subcellularLocation>
        <location evidence="1 8">Cytoplasm</location>
    </subcellularLocation>
</comment>
<dbReference type="Proteomes" id="UP000255277">
    <property type="component" value="Unassembled WGS sequence"/>
</dbReference>
<keyword evidence="2 8" id="KW-0963">Cytoplasm</keyword>
<keyword evidence="6" id="KW-0067">ATP-binding</keyword>
<keyword evidence="3 8" id="KW-0436">Ligase</keyword>
<dbReference type="InterPro" id="IPR012094">
    <property type="entry name" value="tRNA_Ile_lys_synt"/>
</dbReference>
<dbReference type="GO" id="GO:0005737">
    <property type="term" value="C:cytoplasm"/>
    <property type="evidence" value="ECO:0007669"/>
    <property type="project" value="UniProtKB-SubCell"/>
</dbReference>
<keyword evidence="13" id="KW-1185">Reference proteome</keyword>
<dbReference type="SMART" id="SM00977">
    <property type="entry name" value="TilS_C"/>
    <property type="match status" value="1"/>
</dbReference>
<dbReference type="SUPFAM" id="SSF56037">
    <property type="entry name" value="PheT/TilS domain"/>
    <property type="match status" value="1"/>
</dbReference>
<evidence type="ECO:0000256" key="7">
    <source>
        <dbReference type="ARBA" id="ARBA00048539"/>
    </source>
</evidence>
<dbReference type="CDD" id="cd01992">
    <property type="entry name" value="TilS_N"/>
    <property type="match status" value="1"/>
</dbReference>
<comment type="catalytic activity">
    <reaction evidence="7 8">
        <text>cytidine(34) in tRNA(Ile2) + L-lysine + ATP = lysidine(34) in tRNA(Ile2) + AMP + diphosphate + H(+)</text>
        <dbReference type="Rhea" id="RHEA:43744"/>
        <dbReference type="Rhea" id="RHEA-COMP:10625"/>
        <dbReference type="Rhea" id="RHEA-COMP:10670"/>
        <dbReference type="ChEBI" id="CHEBI:15378"/>
        <dbReference type="ChEBI" id="CHEBI:30616"/>
        <dbReference type="ChEBI" id="CHEBI:32551"/>
        <dbReference type="ChEBI" id="CHEBI:33019"/>
        <dbReference type="ChEBI" id="CHEBI:82748"/>
        <dbReference type="ChEBI" id="CHEBI:83665"/>
        <dbReference type="ChEBI" id="CHEBI:456215"/>
        <dbReference type="EC" id="6.3.4.19"/>
    </reaction>
</comment>
<evidence type="ECO:0000256" key="4">
    <source>
        <dbReference type="ARBA" id="ARBA00022694"/>
    </source>
</evidence>
<dbReference type="Pfam" id="PF01171">
    <property type="entry name" value="ATP_bind_3"/>
    <property type="match status" value="1"/>
</dbReference>
<dbReference type="InterPro" id="IPR011063">
    <property type="entry name" value="TilS/TtcA_N"/>
</dbReference>
<reference evidence="10 13" key="2">
    <citation type="submission" date="2019-07" db="EMBL/GenBank/DDBJ databases">
        <title>Whole genome shotgun sequence of Staphylococcus gallinarum NBRC 109767.</title>
        <authorList>
            <person name="Hosoyama A."/>
            <person name="Uohara A."/>
            <person name="Ohji S."/>
            <person name="Ichikawa N."/>
        </authorList>
    </citation>
    <scope>NUCLEOTIDE SEQUENCE [LARGE SCALE GENOMIC DNA]</scope>
    <source>
        <strain evidence="10 13">NBRC 109767</strain>
    </source>
</reference>
<dbReference type="EMBL" id="UHDK01000001">
    <property type="protein sequence ID" value="SUM31481.1"/>
    <property type="molecule type" value="Genomic_DNA"/>
</dbReference>
<gene>
    <name evidence="8 11" type="primary">tilS</name>
    <name evidence="11" type="ORF">NCTC12195_00898</name>
    <name evidence="10" type="ORF">SGA02_27940</name>
</gene>
<evidence type="ECO:0000256" key="5">
    <source>
        <dbReference type="ARBA" id="ARBA00022741"/>
    </source>
</evidence>
<feature type="domain" description="Lysidine-tRNA(Ile) synthetase C-terminal" evidence="9">
    <location>
        <begin position="356"/>
        <end position="423"/>
    </location>
</feature>
<dbReference type="GO" id="GO:0005524">
    <property type="term" value="F:ATP binding"/>
    <property type="evidence" value="ECO:0007669"/>
    <property type="project" value="UniProtKB-KW"/>
</dbReference>
<dbReference type="InterPro" id="IPR012796">
    <property type="entry name" value="Lysidine-tRNA-synth_C"/>
</dbReference>
<dbReference type="Proteomes" id="UP000321057">
    <property type="component" value="Unassembled WGS sequence"/>
</dbReference>
<dbReference type="AlphaFoldDB" id="A0A0D0RKV5"/>
<dbReference type="STRING" id="1293.SH09_12555"/>
<organism evidence="11 12">
    <name type="scientific">Staphylococcus gallinarum</name>
    <dbReference type="NCBI Taxonomy" id="1293"/>
    <lineage>
        <taxon>Bacteria</taxon>
        <taxon>Bacillati</taxon>
        <taxon>Bacillota</taxon>
        <taxon>Bacilli</taxon>
        <taxon>Bacillales</taxon>
        <taxon>Staphylococcaceae</taxon>
        <taxon>Staphylococcus</taxon>
    </lineage>
</organism>
<evidence type="ECO:0000259" key="9">
    <source>
        <dbReference type="SMART" id="SM00977"/>
    </source>
</evidence>
<comment type="caution">
    <text evidence="8">Lacks conserved residue(s) required for the propagation of feature annotation.</text>
</comment>
<proteinExistence type="inferred from homology"/>
<dbReference type="GO" id="GO:0032267">
    <property type="term" value="F:tRNA(Ile)-lysidine synthase activity"/>
    <property type="evidence" value="ECO:0007669"/>
    <property type="project" value="UniProtKB-EC"/>
</dbReference>
<dbReference type="PANTHER" id="PTHR43033:SF1">
    <property type="entry name" value="TRNA(ILE)-LYSIDINE SYNTHASE-RELATED"/>
    <property type="match status" value="1"/>
</dbReference>
<dbReference type="HAMAP" id="MF_01161">
    <property type="entry name" value="tRNA_Ile_lys_synt"/>
    <property type="match status" value="1"/>
</dbReference>
<dbReference type="OrthoDB" id="9807403at2"/>
<dbReference type="EC" id="6.3.4.19" evidence="8"/>